<feature type="domain" description="HTH lacI-type" evidence="5">
    <location>
        <begin position="9"/>
        <end position="63"/>
    </location>
</feature>
<dbReference type="AlphaFoldDB" id="A0A7W7Q8D8"/>
<accession>A0A7W7Q8D8</accession>
<keyword evidence="1" id="KW-0678">Repressor</keyword>
<organism evidence="6 7">
    <name type="scientific">Actinophytocola algeriensis</name>
    <dbReference type="NCBI Taxonomy" id="1768010"/>
    <lineage>
        <taxon>Bacteria</taxon>
        <taxon>Bacillati</taxon>
        <taxon>Actinomycetota</taxon>
        <taxon>Actinomycetes</taxon>
        <taxon>Pseudonocardiales</taxon>
        <taxon>Pseudonocardiaceae</taxon>
    </lineage>
</organism>
<reference evidence="6 7" key="1">
    <citation type="submission" date="2020-08" db="EMBL/GenBank/DDBJ databases">
        <title>Genomic Encyclopedia of Type Strains, Phase III (KMG-III): the genomes of soil and plant-associated and newly described type strains.</title>
        <authorList>
            <person name="Whitman W."/>
        </authorList>
    </citation>
    <scope>NUCLEOTIDE SEQUENCE [LARGE SCALE GENOMIC DNA]</scope>
    <source>
        <strain evidence="6 7">CECT 8960</strain>
    </source>
</reference>
<dbReference type="InterPro" id="IPR000843">
    <property type="entry name" value="HTH_LacI"/>
</dbReference>
<evidence type="ECO:0000256" key="2">
    <source>
        <dbReference type="ARBA" id="ARBA00023015"/>
    </source>
</evidence>
<evidence type="ECO:0000256" key="4">
    <source>
        <dbReference type="ARBA" id="ARBA00023163"/>
    </source>
</evidence>
<dbReference type="Proteomes" id="UP000520767">
    <property type="component" value="Unassembled WGS sequence"/>
</dbReference>
<dbReference type="SUPFAM" id="SSF53822">
    <property type="entry name" value="Periplasmic binding protein-like I"/>
    <property type="match status" value="1"/>
</dbReference>
<dbReference type="SMART" id="SM00354">
    <property type="entry name" value="HTH_LACI"/>
    <property type="match status" value="1"/>
</dbReference>
<dbReference type="InterPro" id="IPR010982">
    <property type="entry name" value="Lambda_DNA-bd_dom_sf"/>
</dbReference>
<dbReference type="InterPro" id="IPR046335">
    <property type="entry name" value="LacI/GalR-like_sensor"/>
</dbReference>
<dbReference type="CDD" id="cd01392">
    <property type="entry name" value="HTH_LacI"/>
    <property type="match status" value="1"/>
</dbReference>
<keyword evidence="4" id="KW-0804">Transcription</keyword>
<dbReference type="InterPro" id="IPR028082">
    <property type="entry name" value="Peripla_BP_I"/>
</dbReference>
<comment type="caution">
    <text evidence="6">The sequence shown here is derived from an EMBL/GenBank/DDBJ whole genome shotgun (WGS) entry which is preliminary data.</text>
</comment>
<proteinExistence type="predicted"/>
<dbReference type="Pfam" id="PF00356">
    <property type="entry name" value="LacI"/>
    <property type="match status" value="1"/>
</dbReference>
<keyword evidence="7" id="KW-1185">Reference proteome</keyword>
<dbReference type="EMBL" id="JACHJQ010000005">
    <property type="protein sequence ID" value="MBB4908935.1"/>
    <property type="molecule type" value="Genomic_DNA"/>
</dbReference>
<dbReference type="RefSeq" id="WP_184813007.1">
    <property type="nucleotide sequence ID" value="NZ_JACHJQ010000005.1"/>
</dbReference>
<evidence type="ECO:0000256" key="1">
    <source>
        <dbReference type="ARBA" id="ARBA00022491"/>
    </source>
</evidence>
<keyword evidence="2" id="KW-0805">Transcription regulation</keyword>
<dbReference type="Pfam" id="PF13377">
    <property type="entry name" value="Peripla_BP_3"/>
    <property type="match status" value="1"/>
</dbReference>
<keyword evidence="3" id="KW-0238">DNA-binding</keyword>
<dbReference type="PANTHER" id="PTHR30146:SF148">
    <property type="entry name" value="HTH-TYPE TRANSCRIPTIONAL REPRESSOR PURR-RELATED"/>
    <property type="match status" value="1"/>
</dbReference>
<dbReference type="PROSITE" id="PS00356">
    <property type="entry name" value="HTH_LACI_1"/>
    <property type="match status" value="1"/>
</dbReference>
<evidence type="ECO:0000256" key="3">
    <source>
        <dbReference type="ARBA" id="ARBA00023125"/>
    </source>
</evidence>
<evidence type="ECO:0000313" key="6">
    <source>
        <dbReference type="EMBL" id="MBB4908935.1"/>
    </source>
</evidence>
<sequence length="340" mass="36017">MSGRERRPVTIYEVADRAGVSIATVSRALRDSGLVAPATRRRVQQVAEELRFRPSRAGRALAEGQHAANGIVFPDLSGPYYAEVVLGYEEVVAELGRSVLILATNGRAKAEDAVHELAGRVDGMVIMGRTVGDHVVVRIADTGLPLVLLARPPVGLVDTVTADNESSARDLTAHLLGHGHRRIAFLGDPDESPDVAGRYTGFREAMTGGGYPVPVATPCAFDVRSGYAAAKDLLRTRPDAVVCANDEVALGALRAAEDLGLSVPGDLALTGWDDIMAAGYARLTTVHQSMRELGATAARWLDERIGGAKTVTQTLARREVLPTRLVIRASCGSHTDGGTT</sequence>
<dbReference type="Gene3D" id="1.10.260.40">
    <property type="entry name" value="lambda repressor-like DNA-binding domains"/>
    <property type="match status" value="1"/>
</dbReference>
<name>A0A7W7Q8D8_9PSEU</name>
<dbReference type="CDD" id="cd06267">
    <property type="entry name" value="PBP1_LacI_sugar_binding-like"/>
    <property type="match status" value="1"/>
</dbReference>
<dbReference type="PANTHER" id="PTHR30146">
    <property type="entry name" value="LACI-RELATED TRANSCRIPTIONAL REPRESSOR"/>
    <property type="match status" value="1"/>
</dbReference>
<protein>
    <submittedName>
        <fullName evidence="6">LacI family transcriptional regulator</fullName>
    </submittedName>
</protein>
<dbReference type="PROSITE" id="PS50932">
    <property type="entry name" value="HTH_LACI_2"/>
    <property type="match status" value="1"/>
</dbReference>
<dbReference type="GO" id="GO:0000976">
    <property type="term" value="F:transcription cis-regulatory region binding"/>
    <property type="evidence" value="ECO:0007669"/>
    <property type="project" value="TreeGrafter"/>
</dbReference>
<dbReference type="GO" id="GO:0003700">
    <property type="term" value="F:DNA-binding transcription factor activity"/>
    <property type="evidence" value="ECO:0007669"/>
    <property type="project" value="TreeGrafter"/>
</dbReference>
<dbReference type="SUPFAM" id="SSF47413">
    <property type="entry name" value="lambda repressor-like DNA-binding domains"/>
    <property type="match status" value="1"/>
</dbReference>
<gene>
    <name evidence="6" type="ORF">FHR82_005188</name>
</gene>
<dbReference type="Gene3D" id="3.40.50.2300">
    <property type="match status" value="2"/>
</dbReference>
<evidence type="ECO:0000259" key="5">
    <source>
        <dbReference type="PROSITE" id="PS50932"/>
    </source>
</evidence>
<evidence type="ECO:0000313" key="7">
    <source>
        <dbReference type="Proteomes" id="UP000520767"/>
    </source>
</evidence>